<reference evidence="4" key="1">
    <citation type="submission" date="2022-11" db="UniProtKB">
        <authorList>
            <consortium name="WormBaseParasite"/>
        </authorList>
    </citation>
    <scope>IDENTIFICATION</scope>
</reference>
<feature type="signal peptide" evidence="2">
    <location>
        <begin position="1"/>
        <end position="15"/>
    </location>
</feature>
<dbReference type="WBParaSite" id="Gr19_v10_g16767.t1">
    <property type="protein sequence ID" value="Gr19_v10_g16767.t1"/>
    <property type="gene ID" value="Gr19_v10_g16767"/>
</dbReference>
<feature type="transmembrane region" description="Helical" evidence="1">
    <location>
        <begin position="49"/>
        <end position="71"/>
    </location>
</feature>
<organism evidence="3 4">
    <name type="scientific">Globodera rostochiensis</name>
    <name type="common">Golden nematode worm</name>
    <name type="synonym">Heterodera rostochiensis</name>
    <dbReference type="NCBI Taxonomy" id="31243"/>
    <lineage>
        <taxon>Eukaryota</taxon>
        <taxon>Metazoa</taxon>
        <taxon>Ecdysozoa</taxon>
        <taxon>Nematoda</taxon>
        <taxon>Chromadorea</taxon>
        <taxon>Rhabditida</taxon>
        <taxon>Tylenchina</taxon>
        <taxon>Tylenchomorpha</taxon>
        <taxon>Tylenchoidea</taxon>
        <taxon>Heteroderidae</taxon>
        <taxon>Heteroderinae</taxon>
        <taxon>Globodera</taxon>
    </lineage>
</organism>
<feature type="chain" id="PRO_5037800919" evidence="2">
    <location>
        <begin position="16"/>
        <end position="127"/>
    </location>
</feature>
<keyword evidence="1" id="KW-0812">Transmembrane</keyword>
<keyword evidence="1" id="KW-0472">Membrane</keyword>
<sequence length="127" mass="13738">MLVLVNSLMIPCMMAFDDLEAEFGTNGLDTNGTKADGTKADNTASSSAWIIWTSIGIGLILLALLVIACFWKWRQSRAPSIVVTRAGDVTTEMEMSEMPAAPTRRWAPYDGAWDVATGCFKGGKALF</sequence>
<keyword evidence="2" id="KW-0732">Signal</keyword>
<dbReference type="Proteomes" id="UP000887572">
    <property type="component" value="Unplaced"/>
</dbReference>
<evidence type="ECO:0000256" key="1">
    <source>
        <dbReference type="SAM" id="Phobius"/>
    </source>
</evidence>
<dbReference type="AlphaFoldDB" id="A0A914HGK2"/>
<keyword evidence="1" id="KW-1133">Transmembrane helix</keyword>
<protein>
    <submittedName>
        <fullName evidence="4">Uncharacterized protein</fullName>
    </submittedName>
</protein>
<name>A0A914HGK2_GLORO</name>
<keyword evidence="3" id="KW-1185">Reference proteome</keyword>
<accession>A0A914HGK2</accession>
<proteinExistence type="predicted"/>
<evidence type="ECO:0000313" key="3">
    <source>
        <dbReference type="Proteomes" id="UP000887572"/>
    </source>
</evidence>
<evidence type="ECO:0000313" key="4">
    <source>
        <dbReference type="WBParaSite" id="Gr19_v10_g16767.t1"/>
    </source>
</evidence>
<evidence type="ECO:0000256" key="2">
    <source>
        <dbReference type="SAM" id="SignalP"/>
    </source>
</evidence>